<protein>
    <submittedName>
        <fullName evidence="2">Negative regulation of Rho guanyl-nucleotide exchange factor</fullName>
    </submittedName>
</protein>
<dbReference type="AlphaFoldDB" id="A0A9X0D3J4"/>
<feature type="compositionally biased region" description="Polar residues" evidence="1">
    <location>
        <begin position="393"/>
        <end position="402"/>
    </location>
</feature>
<sequence>MQGERDGQKWTDSEFTLRPSITDDFTIRVIEMRKIQANVQIGNILLRSRNYIKARPQGSMKLKMTVEWRPFSGKEENTLRCKRQSLLSEVIFIQAATTTSSDLSVASSTEENSSSEVVENSVVNADLPIHVDEQVVVEDVTDSSEVVEYAALAEEMNGVIPEESHEFRHATSLDSALQHLIPTLQTNKDQFPELEGVIILLEKLEELIKKCSLSRSSMSLSVESALESFDFLEQDATDEAEGTPRSTASGGSGCHDTGYNSTDDYNKDFAGEGSSDASYIVDFMISAKTVEYHADSSDADVGVNGTEQSVTQNEQLKDGENADTNSLDDSPSCISDIFSSPTAKPVEESASFDETEPACVNPSNTSSPRKRIDGGLDLLVESPQHSSHKTRSSRATSPNLSSSYGLDATVGNKVLDKVILSHLQFCEELSGYVQLLTGNKIRQLLALLCFFGDHENNVKDGHLGSFGPMKYKEMSALSKFRQQREALDMLIKLIISADPISDLTLPQINPRLSSSPALCSLWEKTCQGSLLFTTAGQLVSGFEDNYKKQITQSYNRVVDIVFPVIVARFEHYFMDCCRRNLSKYIDEVAYELVISKRLRSLEKDAVVAQLKQYTEIPLSKTCFFPVLCLLLDSDWIVAQAAIGLSIESLEESEEKLREGACTALTVLQARDSVPQLLYLSRCDLQSVKFAARKALSSLGEEGEDALRQSTMSSSEIAGLMF</sequence>
<name>A0A9X0D3J4_9CNID</name>
<organism evidence="2 3">
    <name type="scientific">Desmophyllum pertusum</name>
    <dbReference type="NCBI Taxonomy" id="174260"/>
    <lineage>
        <taxon>Eukaryota</taxon>
        <taxon>Metazoa</taxon>
        <taxon>Cnidaria</taxon>
        <taxon>Anthozoa</taxon>
        <taxon>Hexacorallia</taxon>
        <taxon>Scleractinia</taxon>
        <taxon>Caryophylliina</taxon>
        <taxon>Caryophylliidae</taxon>
        <taxon>Desmophyllum</taxon>
    </lineage>
</organism>
<dbReference type="OrthoDB" id="5975360at2759"/>
<keyword evidence="3" id="KW-1185">Reference proteome</keyword>
<dbReference type="EMBL" id="MU825897">
    <property type="protein sequence ID" value="KAJ7383549.1"/>
    <property type="molecule type" value="Genomic_DNA"/>
</dbReference>
<dbReference type="Gene3D" id="1.25.10.10">
    <property type="entry name" value="Leucine-rich Repeat Variant"/>
    <property type="match status" value="1"/>
</dbReference>
<proteinExistence type="predicted"/>
<evidence type="ECO:0000313" key="3">
    <source>
        <dbReference type="Proteomes" id="UP001163046"/>
    </source>
</evidence>
<gene>
    <name evidence="2" type="primary">FAM65A_1</name>
    <name evidence="2" type="ORF">OS493_027212</name>
</gene>
<dbReference type="Proteomes" id="UP001163046">
    <property type="component" value="Unassembled WGS sequence"/>
</dbReference>
<reference evidence="2" key="1">
    <citation type="submission" date="2023-01" db="EMBL/GenBank/DDBJ databases">
        <title>Genome assembly of the deep-sea coral Lophelia pertusa.</title>
        <authorList>
            <person name="Herrera S."/>
            <person name="Cordes E."/>
        </authorList>
    </citation>
    <scope>NUCLEOTIDE SEQUENCE</scope>
    <source>
        <strain evidence="2">USNM1676648</strain>
        <tissue evidence="2">Polyp</tissue>
    </source>
</reference>
<dbReference type="InterPro" id="IPR011989">
    <property type="entry name" value="ARM-like"/>
</dbReference>
<dbReference type="PANTHER" id="PTHR15829">
    <property type="entry name" value="PROTEIN KINASE PKN/PRK1, EFFECTOR"/>
    <property type="match status" value="1"/>
</dbReference>
<feature type="compositionally biased region" description="Polar residues" evidence="1">
    <location>
        <begin position="305"/>
        <end position="314"/>
    </location>
</feature>
<dbReference type="PANTHER" id="PTHR15829:SF13">
    <property type="entry name" value="FAM65 N-TERMINAL DOMAIN-CONTAINING PROTEIN"/>
    <property type="match status" value="1"/>
</dbReference>
<dbReference type="InterPro" id="IPR026136">
    <property type="entry name" value="RIPOR3"/>
</dbReference>
<accession>A0A9X0D3J4</accession>
<feature type="region of interest" description="Disordered" evidence="1">
    <location>
        <begin position="236"/>
        <end position="259"/>
    </location>
</feature>
<evidence type="ECO:0000313" key="2">
    <source>
        <dbReference type="EMBL" id="KAJ7383549.1"/>
    </source>
</evidence>
<comment type="caution">
    <text evidence="2">The sequence shown here is derived from an EMBL/GenBank/DDBJ whole genome shotgun (WGS) entry which is preliminary data.</text>
</comment>
<feature type="compositionally biased region" description="Polar residues" evidence="1">
    <location>
        <begin position="322"/>
        <end position="342"/>
    </location>
</feature>
<evidence type="ECO:0000256" key="1">
    <source>
        <dbReference type="SAM" id="MobiDB-lite"/>
    </source>
</evidence>
<feature type="region of interest" description="Disordered" evidence="1">
    <location>
        <begin position="297"/>
        <end position="402"/>
    </location>
</feature>